<dbReference type="RefSeq" id="XP_052941743.1">
    <property type="nucleotide sequence ID" value="XM_053086384.1"/>
</dbReference>
<dbReference type="Pfam" id="PF03659">
    <property type="entry name" value="Glyco_hydro_71"/>
    <property type="match status" value="1"/>
</dbReference>
<evidence type="ECO:0000313" key="2">
    <source>
        <dbReference type="Proteomes" id="UP001164286"/>
    </source>
</evidence>
<dbReference type="CDD" id="cd11577">
    <property type="entry name" value="GH71"/>
    <property type="match status" value="1"/>
</dbReference>
<dbReference type="GeneID" id="77725585"/>
<dbReference type="Proteomes" id="UP001164286">
    <property type="component" value="Unassembled WGS sequence"/>
</dbReference>
<dbReference type="EMBL" id="JAKWFO010000016">
    <property type="protein sequence ID" value="KAI9631966.1"/>
    <property type="molecule type" value="Genomic_DNA"/>
</dbReference>
<keyword evidence="2" id="KW-1185">Reference proteome</keyword>
<protein>
    <submittedName>
        <fullName evidence="1">Glycoside hydrolase</fullName>
    </submittedName>
</protein>
<name>A0AA38LT31_9TREE</name>
<comment type="caution">
    <text evidence="1">The sequence shown here is derived from an EMBL/GenBank/DDBJ whole genome shotgun (WGS) entry which is preliminary data.</text>
</comment>
<keyword evidence="1" id="KW-0378">Hydrolase</keyword>
<dbReference type="InterPro" id="IPR005197">
    <property type="entry name" value="Glyco_hydro_71"/>
</dbReference>
<sequence>MRGGRRPDHGEGSEERDRLVVAHFMLGNTYPFTEQDWHTTFDQAEETGLDALALNIGPEEWQHAQALSAFHVLQGRSGRFTPSATSFYSTLSRSASEQKLRLFVSMDMNVLPKWSTADGERLSRIMGELLRQEGYLRWKGRRVLSTFSGHDATFGGGGWEGWLEELNRELGEKIFFWPSFFLPPHELQSIPYIDGIFNWNAAWPLTNNSTSLHEDDPFLPSSSRRPSHPAGRKAYMTSISPLFFTHYGTTGQWAWNKNWIFPSDRLLYPTRWTQLLALEEERQPDIIQVISWNDHGESHAIGPVLGAQPGSESWTDGMGHEAFREMTAYWVDLWKGEGNRRKDGKGSENENIRVWMWYRTHSKDLVADKDEVGRPDKADWAQDLINIVVVVPSDLRRGKDLEVVLTNGGEMRMKLERGRASMLASPFVVGEVGIKVVHGDEVLLEGEGRRIDGEIERYNFNMWSESWGTGASER</sequence>
<gene>
    <name evidence="1" type="ORF">MKK02DRAFT_21263</name>
</gene>
<evidence type="ECO:0000313" key="1">
    <source>
        <dbReference type="EMBL" id="KAI9631966.1"/>
    </source>
</evidence>
<dbReference type="AlphaFoldDB" id="A0AA38LT31"/>
<organism evidence="1 2">
    <name type="scientific">Dioszegia hungarica</name>
    <dbReference type="NCBI Taxonomy" id="4972"/>
    <lineage>
        <taxon>Eukaryota</taxon>
        <taxon>Fungi</taxon>
        <taxon>Dikarya</taxon>
        <taxon>Basidiomycota</taxon>
        <taxon>Agaricomycotina</taxon>
        <taxon>Tremellomycetes</taxon>
        <taxon>Tremellales</taxon>
        <taxon>Bulleribasidiaceae</taxon>
        <taxon>Dioszegia</taxon>
    </lineage>
</organism>
<proteinExistence type="predicted"/>
<dbReference type="GO" id="GO:0051118">
    <property type="term" value="F:glucan endo-1,3-alpha-glucosidase activity"/>
    <property type="evidence" value="ECO:0007669"/>
    <property type="project" value="InterPro"/>
</dbReference>
<accession>A0AA38LT31</accession>
<reference evidence="1" key="1">
    <citation type="journal article" date="2022" name="G3 (Bethesda)">
        <title>High quality genome of the basidiomycete yeast Dioszegia hungarica PDD-24b-2 isolated from cloud water.</title>
        <authorList>
            <person name="Jarrige D."/>
            <person name="Haridas S."/>
            <person name="Bleykasten-Grosshans C."/>
            <person name="Joly M."/>
            <person name="Nadalig T."/>
            <person name="Sancelme M."/>
            <person name="Vuilleumier S."/>
            <person name="Grigoriev I.V."/>
            <person name="Amato P."/>
            <person name="Bringel F."/>
        </authorList>
    </citation>
    <scope>NUCLEOTIDE SEQUENCE</scope>
    <source>
        <strain evidence="1">PDD-24b-2</strain>
    </source>
</reference>
<dbReference type="Gene3D" id="3.20.20.80">
    <property type="entry name" value="Glycosidases"/>
    <property type="match status" value="1"/>
</dbReference>